<dbReference type="AlphaFoldDB" id="A0A8J3QCN4"/>
<dbReference type="EMBL" id="BONY01000047">
    <property type="protein sequence ID" value="GIH08309.1"/>
    <property type="molecule type" value="Genomic_DNA"/>
</dbReference>
<comment type="caution">
    <text evidence="2">The sequence shown here is derived from an EMBL/GenBank/DDBJ whole genome shotgun (WGS) entry which is preliminary data.</text>
</comment>
<dbReference type="Proteomes" id="UP000612899">
    <property type="component" value="Unassembled WGS sequence"/>
</dbReference>
<dbReference type="Pfam" id="PF10901">
    <property type="entry name" value="DUF2690"/>
    <property type="match status" value="1"/>
</dbReference>
<accession>A0A8J3QCN4</accession>
<evidence type="ECO:0000313" key="3">
    <source>
        <dbReference type="Proteomes" id="UP000612899"/>
    </source>
</evidence>
<evidence type="ECO:0000313" key="2">
    <source>
        <dbReference type="EMBL" id="GIH08309.1"/>
    </source>
</evidence>
<proteinExistence type="predicted"/>
<dbReference type="InterPro" id="IPR021224">
    <property type="entry name" value="DUF2690"/>
</dbReference>
<keyword evidence="1" id="KW-0732">Signal</keyword>
<sequence length="146" mass="16129">MRWRVKLGITLSLLATVFATTIVAPTPALAGTCLYTACNGSDPHGTGCDQPEDQIWTLHTIWPEIAGALELRYSPSCGAAWARYTNTFGVPGRVEIYGCGEGFCLVKWRKLVETPDRVVWSPMLSYTYRVQACVLSNGNRYCTAQF</sequence>
<feature type="signal peptide" evidence="1">
    <location>
        <begin position="1"/>
        <end position="30"/>
    </location>
</feature>
<name>A0A8J3QCN4_9ACTN</name>
<gene>
    <name evidence="2" type="ORF">Rhe02_63760</name>
</gene>
<evidence type="ECO:0008006" key="4">
    <source>
        <dbReference type="Google" id="ProtNLM"/>
    </source>
</evidence>
<reference evidence="2" key="1">
    <citation type="submission" date="2021-01" db="EMBL/GenBank/DDBJ databases">
        <title>Whole genome shotgun sequence of Rhizocola hellebori NBRC 109834.</title>
        <authorList>
            <person name="Komaki H."/>
            <person name="Tamura T."/>
        </authorList>
    </citation>
    <scope>NUCLEOTIDE SEQUENCE</scope>
    <source>
        <strain evidence="2">NBRC 109834</strain>
    </source>
</reference>
<feature type="chain" id="PRO_5035313205" description="DUF2690 domain-containing protein" evidence="1">
    <location>
        <begin position="31"/>
        <end position="146"/>
    </location>
</feature>
<keyword evidence="3" id="KW-1185">Reference proteome</keyword>
<protein>
    <recommendedName>
        <fullName evidence="4">DUF2690 domain-containing protein</fullName>
    </recommendedName>
</protein>
<evidence type="ECO:0000256" key="1">
    <source>
        <dbReference type="SAM" id="SignalP"/>
    </source>
</evidence>
<organism evidence="2 3">
    <name type="scientific">Rhizocola hellebori</name>
    <dbReference type="NCBI Taxonomy" id="1392758"/>
    <lineage>
        <taxon>Bacteria</taxon>
        <taxon>Bacillati</taxon>
        <taxon>Actinomycetota</taxon>
        <taxon>Actinomycetes</taxon>
        <taxon>Micromonosporales</taxon>
        <taxon>Micromonosporaceae</taxon>
        <taxon>Rhizocola</taxon>
    </lineage>
</organism>
<dbReference type="RefSeq" id="WP_203912067.1">
    <property type="nucleotide sequence ID" value="NZ_BONY01000047.1"/>
</dbReference>